<evidence type="ECO:0000313" key="2">
    <source>
        <dbReference type="Proteomes" id="UP001497535"/>
    </source>
</evidence>
<accession>A0ACB0XXQ7</accession>
<comment type="caution">
    <text evidence="1">The sequence shown here is derived from an EMBL/GenBank/DDBJ whole genome shotgun (WGS) entry which is preliminary data.</text>
</comment>
<reference evidence="1" key="1">
    <citation type="submission" date="2023-11" db="EMBL/GenBank/DDBJ databases">
        <authorList>
            <person name="Poullet M."/>
        </authorList>
    </citation>
    <scope>NUCLEOTIDE SEQUENCE</scope>
    <source>
        <strain evidence="1">E1834</strain>
    </source>
</reference>
<keyword evidence="2" id="KW-1185">Reference proteome</keyword>
<proteinExistence type="predicted"/>
<name>A0ACB0XXQ7_MELEN</name>
<dbReference type="Proteomes" id="UP001497535">
    <property type="component" value="Unassembled WGS sequence"/>
</dbReference>
<evidence type="ECO:0000313" key="1">
    <source>
        <dbReference type="EMBL" id="CAK5022256.1"/>
    </source>
</evidence>
<sequence>MLENTVISKSKFIFSILIFLSTFLYFLYIFVFNQIIFPAKDGDDKLPGWLKRMSVPVKWPPPTILMWNKMFGASLSESLIKYNNNKQCSYKCIYTDNRSLYAEIILSISESPKHRR</sequence>
<dbReference type="EMBL" id="CAVMJV010000004">
    <property type="protein sequence ID" value="CAK5022256.1"/>
    <property type="molecule type" value="Genomic_DNA"/>
</dbReference>
<gene>
    <name evidence="1" type="ORF">MENTE1834_LOCUS4853</name>
</gene>
<organism evidence="1 2">
    <name type="scientific">Meloidogyne enterolobii</name>
    <name type="common">Root-knot nematode worm</name>
    <name type="synonym">Meloidogyne mayaguensis</name>
    <dbReference type="NCBI Taxonomy" id="390850"/>
    <lineage>
        <taxon>Eukaryota</taxon>
        <taxon>Metazoa</taxon>
        <taxon>Ecdysozoa</taxon>
        <taxon>Nematoda</taxon>
        <taxon>Chromadorea</taxon>
        <taxon>Rhabditida</taxon>
        <taxon>Tylenchina</taxon>
        <taxon>Tylenchomorpha</taxon>
        <taxon>Tylenchoidea</taxon>
        <taxon>Meloidogynidae</taxon>
        <taxon>Meloidogyninae</taxon>
        <taxon>Meloidogyne</taxon>
    </lineage>
</organism>
<protein>
    <submittedName>
        <fullName evidence="1">Uncharacterized protein</fullName>
    </submittedName>
</protein>